<dbReference type="SUPFAM" id="SSF53850">
    <property type="entry name" value="Periplasmic binding protein-like II"/>
    <property type="match status" value="1"/>
</dbReference>
<dbReference type="PANTHER" id="PTHR30126:SF25">
    <property type="entry name" value="HTH-TYPE TRANSCRIPTIONAL REGULATOR METR"/>
    <property type="match status" value="1"/>
</dbReference>
<proteinExistence type="inferred from homology"/>
<dbReference type="Gene3D" id="3.40.190.10">
    <property type="entry name" value="Periplasmic binding protein-like II"/>
    <property type="match status" value="2"/>
</dbReference>
<reference evidence="6 7" key="1">
    <citation type="journal article" date="2017" name="Int. J. Syst. Evol. Microbiol.">
        <title>Mucilaginibacterpsychrotolerans sp. nov., isolated from peatlands.</title>
        <authorList>
            <person name="Deng Y."/>
            <person name="Shen L."/>
            <person name="Xu B."/>
            <person name="Liu Y."/>
            <person name="Gu Z."/>
            <person name="Liu H."/>
            <person name="Zhou Y."/>
        </authorList>
    </citation>
    <scope>NUCLEOTIDE SEQUENCE [LARGE SCALE GENOMIC DNA]</scope>
    <source>
        <strain evidence="6 7">NH7-4</strain>
    </source>
</reference>
<evidence type="ECO:0000313" key="7">
    <source>
        <dbReference type="Proteomes" id="UP000297540"/>
    </source>
</evidence>
<dbReference type="Pfam" id="PF03466">
    <property type="entry name" value="LysR_substrate"/>
    <property type="match status" value="1"/>
</dbReference>
<dbReference type="Proteomes" id="UP000297540">
    <property type="component" value="Unassembled WGS sequence"/>
</dbReference>
<feature type="domain" description="HTH lysR-type" evidence="5">
    <location>
        <begin position="1"/>
        <end position="58"/>
    </location>
</feature>
<dbReference type="InterPro" id="IPR000847">
    <property type="entry name" value="LysR_HTH_N"/>
</dbReference>
<dbReference type="SUPFAM" id="SSF46785">
    <property type="entry name" value="Winged helix' DNA-binding domain"/>
    <property type="match status" value="1"/>
</dbReference>
<evidence type="ECO:0000256" key="2">
    <source>
        <dbReference type="ARBA" id="ARBA00023015"/>
    </source>
</evidence>
<evidence type="ECO:0000259" key="5">
    <source>
        <dbReference type="PROSITE" id="PS50931"/>
    </source>
</evidence>
<dbReference type="PROSITE" id="PS50931">
    <property type="entry name" value="HTH_LYSR"/>
    <property type="match status" value="1"/>
</dbReference>
<evidence type="ECO:0000256" key="4">
    <source>
        <dbReference type="ARBA" id="ARBA00023163"/>
    </source>
</evidence>
<keyword evidence="2" id="KW-0805">Transcription regulation</keyword>
<dbReference type="RefSeq" id="WP_133230133.1">
    <property type="nucleotide sequence ID" value="NZ_SOZE01000001.1"/>
</dbReference>
<dbReference type="GO" id="GO:0003700">
    <property type="term" value="F:DNA-binding transcription factor activity"/>
    <property type="evidence" value="ECO:0007669"/>
    <property type="project" value="InterPro"/>
</dbReference>
<sequence>MDVRHLKLIKTIADEKGISKSLPKLFLTQSAVSHQLKDIEERMGVKIFYRTKNQWILTDEGRILYDTATRVLDEIEQANAKLNDLRMGHTGDIRISTECYTSYHWLPAFMVKMKLLYPRLNVKIVMEATHRPLQKLLDNELDVGITSDPLNDKSIRYIELFKDEVMAVVPAGHTLSSKKHLTAEDIAKEVLIIHSYPLETVTVYQHFLKEAKVQPGEIMAIPLTEVALEMVKAGMGIMTMPVWALKPFATSDAFNLVRIGSKGLIRTHYAAIRHEDSHKKHILEFIDNVKQELIK</sequence>
<dbReference type="EMBL" id="SOZE01000001">
    <property type="protein sequence ID" value="TFF40611.1"/>
    <property type="molecule type" value="Genomic_DNA"/>
</dbReference>
<organism evidence="6 7">
    <name type="scientific">Mucilaginibacter psychrotolerans</name>
    <dbReference type="NCBI Taxonomy" id="1524096"/>
    <lineage>
        <taxon>Bacteria</taxon>
        <taxon>Pseudomonadati</taxon>
        <taxon>Bacteroidota</taxon>
        <taxon>Sphingobacteriia</taxon>
        <taxon>Sphingobacteriales</taxon>
        <taxon>Sphingobacteriaceae</taxon>
        <taxon>Mucilaginibacter</taxon>
    </lineage>
</organism>
<dbReference type="GO" id="GO:0000976">
    <property type="term" value="F:transcription cis-regulatory region binding"/>
    <property type="evidence" value="ECO:0007669"/>
    <property type="project" value="TreeGrafter"/>
</dbReference>
<keyword evidence="3" id="KW-0238">DNA-binding</keyword>
<evidence type="ECO:0000256" key="3">
    <source>
        <dbReference type="ARBA" id="ARBA00023125"/>
    </source>
</evidence>
<dbReference type="InterPro" id="IPR036388">
    <property type="entry name" value="WH-like_DNA-bd_sf"/>
</dbReference>
<name>A0A4Y8SPK0_9SPHI</name>
<dbReference type="Pfam" id="PF00126">
    <property type="entry name" value="HTH_1"/>
    <property type="match status" value="1"/>
</dbReference>
<protein>
    <submittedName>
        <fullName evidence="6">LysR family transcriptional regulator</fullName>
    </submittedName>
</protein>
<dbReference type="InterPro" id="IPR036390">
    <property type="entry name" value="WH_DNA-bd_sf"/>
</dbReference>
<dbReference type="Gene3D" id="1.10.10.10">
    <property type="entry name" value="Winged helix-like DNA-binding domain superfamily/Winged helix DNA-binding domain"/>
    <property type="match status" value="1"/>
</dbReference>
<keyword evidence="7" id="KW-1185">Reference proteome</keyword>
<accession>A0A4Y8SPK0</accession>
<dbReference type="InterPro" id="IPR005119">
    <property type="entry name" value="LysR_subst-bd"/>
</dbReference>
<evidence type="ECO:0000256" key="1">
    <source>
        <dbReference type="ARBA" id="ARBA00009437"/>
    </source>
</evidence>
<comment type="similarity">
    <text evidence="1">Belongs to the LysR transcriptional regulatory family.</text>
</comment>
<dbReference type="PANTHER" id="PTHR30126">
    <property type="entry name" value="HTH-TYPE TRANSCRIPTIONAL REGULATOR"/>
    <property type="match status" value="1"/>
</dbReference>
<evidence type="ECO:0000313" key="6">
    <source>
        <dbReference type="EMBL" id="TFF40611.1"/>
    </source>
</evidence>
<gene>
    <name evidence="6" type="ORF">E2R66_00035</name>
</gene>
<dbReference type="AlphaFoldDB" id="A0A4Y8SPK0"/>
<dbReference type="OrthoDB" id="9803735at2"/>
<comment type="caution">
    <text evidence="6">The sequence shown here is derived from an EMBL/GenBank/DDBJ whole genome shotgun (WGS) entry which is preliminary data.</text>
</comment>
<keyword evidence="4" id="KW-0804">Transcription</keyword>